<reference evidence="1 2" key="1">
    <citation type="submission" date="2017-05" db="EMBL/GenBank/DDBJ databases">
        <title>Full genome sequence of Pseudorhodoplanes sinuspersici.</title>
        <authorList>
            <person name="Dastgheib S.M.M."/>
            <person name="Shavandi M."/>
            <person name="Tirandaz H."/>
        </authorList>
    </citation>
    <scope>NUCLEOTIDE SEQUENCE [LARGE SCALE GENOMIC DNA]</scope>
    <source>
        <strain evidence="1 2">RIPI110</strain>
    </source>
</reference>
<dbReference type="EMBL" id="CP021112">
    <property type="protein sequence ID" value="ARQ01630.1"/>
    <property type="molecule type" value="Genomic_DNA"/>
</dbReference>
<evidence type="ECO:0000313" key="2">
    <source>
        <dbReference type="Proteomes" id="UP000194137"/>
    </source>
</evidence>
<keyword evidence="2" id="KW-1185">Reference proteome</keyword>
<dbReference type="KEGG" id="psin:CAK95_22880"/>
<evidence type="ECO:0000313" key="1">
    <source>
        <dbReference type="EMBL" id="ARQ01630.1"/>
    </source>
</evidence>
<gene>
    <name evidence="1" type="ORF">CAK95_22880</name>
</gene>
<dbReference type="RefSeq" id="WP_086090022.1">
    <property type="nucleotide sequence ID" value="NZ_CP021112.1"/>
</dbReference>
<accession>A0A1W6ZWD0</accession>
<name>A0A1W6ZWD0_9HYPH</name>
<protein>
    <submittedName>
        <fullName evidence="1">Uncharacterized protein</fullName>
    </submittedName>
</protein>
<dbReference type="InterPro" id="IPR009935">
    <property type="entry name" value="DUF1467"/>
</dbReference>
<dbReference type="OrthoDB" id="9804637at2"/>
<dbReference type="AlphaFoldDB" id="A0A1W6ZWD0"/>
<organism evidence="1 2">
    <name type="scientific">Pseudorhodoplanes sinuspersici</name>
    <dbReference type="NCBI Taxonomy" id="1235591"/>
    <lineage>
        <taxon>Bacteria</taxon>
        <taxon>Pseudomonadati</taxon>
        <taxon>Pseudomonadota</taxon>
        <taxon>Alphaproteobacteria</taxon>
        <taxon>Hyphomicrobiales</taxon>
        <taxon>Pseudorhodoplanes</taxon>
    </lineage>
</organism>
<dbReference type="STRING" id="1235591.CAK95_22880"/>
<sequence length="87" mass="9651">MTLTTALAIYFLVWWLTLFAVLPFGIRSQHEEETTPGTDPGAPVLPRIASKLIWTTLVSAAIFAVMYVAYVYRLVDLDTIPGLPKPT</sequence>
<dbReference type="Proteomes" id="UP000194137">
    <property type="component" value="Chromosome"/>
</dbReference>
<proteinExistence type="predicted"/>
<dbReference type="Pfam" id="PF07330">
    <property type="entry name" value="DUF1467"/>
    <property type="match status" value="1"/>
</dbReference>